<dbReference type="HAMAP" id="MF_00150">
    <property type="entry name" value="ArgC_type1"/>
    <property type="match status" value="1"/>
</dbReference>
<dbReference type="Pfam" id="PF22698">
    <property type="entry name" value="Semialdhyde_dhC_1"/>
    <property type="match status" value="1"/>
</dbReference>
<dbReference type="AlphaFoldDB" id="A0A6J7DPL2"/>
<gene>
    <name evidence="7" type="ORF">UFOPK3423_00822</name>
</gene>
<evidence type="ECO:0000256" key="5">
    <source>
        <dbReference type="ARBA" id="ARBA00029440"/>
    </source>
</evidence>
<dbReference type="GO" id="GO:0003942">
    <property type="term" value="F:N-acetyl-gamma-glutamyl-phosphate reductase activity"/>
    <property type="evidence" value="ECO:0007669"/>
    <property type="project" value="InterPro"/>
</dbReference>
<dbReference type="InterPro" id="IPR023013">
    <property type="entry name" value="AGPR_AS"/>
</dbReference>
<proteinExistence type="inferred from homology"/>
<dbReference type="CDD" id="cd23934">
    <property type="entry name" value="AGPR_1_C"/>
    <property type="match status" value="1"/>
</dbReference>
<accession>A0A6J7DPL2</accession>
<reference evidence="7" key="1">
    <citation type="submission" date="2020-05" db="EMBL/GenBank/DDBJ databases">
        <authorList>
            <person name="Chiriac C."/>
            <person name="Salcher M."/>
            <person name="Ghai R."/>
            <person name="Kavagutti S V."/>
        </authorList>
    </citation>
    <scope>NUCLEOTIDE SEQUENCE</scope>
</reference>
<organism evidence="7">
    <name type="scientific">freshwater metagenome</name>
    <dbReference type="NCBI Taxonomy" id="449393"/>
    <lineage>
        <taxon>unclassified sequences</taxon>
        <taxon>metagenomes</taxon>
        <taxon>ecological metagenomes</taxon>
    </lineage>
</organism>
<feature type="domain" description="Semialdehyde dehydrogenase NAD-binding" evidence="6">
    <location>
        <begin position="8"/>
        <end position="143"/>
    </location>
</feature>
<dbReference type="PANTHER" id="PTHR32338:SF10">
    <property type="entry name" value="N-ACETYL-GAMMA-GLUTAMYL-PHOSPHATE REDUCTASE, CHLOROPLASTIC-RELATED"/>
    <property type="match status" value="1"/>
</dbReference>
<evidence type="ECO:0000256" key="3">
    <source>
        <dbReference type="ARBA" id="ARBA00022857"/>
    </source>
</evidence>
<sequence length="337" mass="35754">MADQTPIRILVAGASGYAGALAARLVHSHPRLDLAAATSRSDAGRRLSELYPHHRLDVVLEELDLERHADVDAAIVAYPHGAASALVAALRSRGVRVVDLSADFRLSDRAVYEQWYVPHEAPELLPEAVYGLTELHRSAIAGADLVANPGCFPTAALLALAPLARAGLIADVVIDAKTGVSGAGRAATDTTHFVSVTENILPYKIGGHRHTPEIEQGIALLGSPAAVTFVPHLVPVDQGELTSCYVMPTAALGQAELDGLYAQAYAGEPFVEMVASAPGTHDVRGTNLCRIHVHAEERTGRVLVFAAIDNLWKGTSSQAIQNLNLMFDLPETMGIEP</sequence>
<dbReference type="NCBIfam" id="TIGR01850">
    <property type="entry name" value="argC"/>
    <property type="match status" value="1"/>
</dbReference>
<dbReference type="SUPFAM" id="SSF55347">
    <property type="entry name" value="Glyceraldehyde-3-phosphate dehydrogenase-like, C-terminal domain"/>
    <property type="match status" value="1"/>
</dbReference>
<dbReference type="InterPro" id="IPR036291">
    <property type="entry name" value="NAD(P)-bd_dom_sf"/>
</dbReference>
<dbReference type="InterPro" id="IPR050085">
    <property type="entry name" value="AGPR"/>
</dbReference>
<comment type="pathway">
    <text evidence="5">Amino-acid biosynthesis.</text>
</comment>
<name>A0A6J7DPL2_9ZZZZ</name>
<dbReference type="GO" id="GO:0070401">
    <property type="term" value="F:NADP+ binding"/>
    <property type="evidence" value="ECO:0007669"/>
    <property type="project" value="InterPro"/>
</dbReference>
<evidence type="ECO:0000313" key="7">
    <source>
        <dbReference type="EMBL" id="CAB4872561.1"/>
    </source>
</evidence>
<evidence type="ECO:0000256" key="1">
    <source>
        <dbReference type="ARBA" id="ARBA00022571"/>
    </source>
</evidence>
<dbReference type="Pfam" id="PF01118">
    <property type="entry name" value="Semialdhyde_dh"/>
    <property type="match status" value="1"/>
</dbReference>
<dbReference type="Gene3D" id="3.40.50.720">
    <property type="entry name" value="NAD(P)-binding Rossmann-like Domain"/>
    <property type="match status" value="1"/>
</dbReference>
<evidence type="ECO:0000256" key="2">
    <source>
        <dbReference type="ARBA" id="ARBA00022605"/>
    </source>
</evidence>
<protein>
    <submittedName>
        <fullName evidence="7">Unannotated protein</fullName>
    </submittedName>
</protein>
<dbReference type="PROSITE" id="PS01224">
    <property type="entry name" value="ARGC"/>
    <property type="match status" value="1"/>
</dbReference>
<evidence type="ECO:0000256" key="4">
    <source>
        <dbReference type="ARBA" id="ARBA00023002"/>
    </source>
</evidence>
<dbReference type="CDD" id="cd17895">
    <property type="entry name" value="AGPR_1_N"/>
    <property type="match status" value="1"/>
</dbReference>
<keyword evidence="2" id="KW-0028">Amino-acid biosynthesis</keyword>
<dbReference type="Gene3D" id="3.30.360.10">
    <property type="entry name" value="Dihydrodipicolinate Reductase, domain 2"/>
    <property type="match status" value="1"/>
</dbReference>
<evidence type="ECO:0000259" key="6">
    <source>
        <dbReference type="SMART" id="SM00859"/>
    </source>
</evidence>
<dbReference type="InterPro" id="IPR000534">
    <property type="entry name" value="Semialdehyde_DH_NAD-bd"/>
</dbReference>
<dbReference type="EMBL" id="CAFBLQ010000075">
    <property type="protein sequence ID" value="CAB4872561.1"/>
    <property type="molecule type" value="Genomic_DNA"/>
</dbReference>
<dbReference type="GO" id="GO:0051287">
    <property type="term" value="F:NAD binding"/>
    <property type="evidence" value="ECO:0007669"/>
    <property type="project" value="InterPro"/>
</dbReference>
<dbReference type="SUPFAM" id="SSF51735">
    <property type="entry name" value="NAD(P)-binding Rossmann-fold domains"/>
    <property type="match status" value="1"/>
</dbReference>
<keyword evidence="1" id="KW-0055">Arginine biosynthesis</keyword>
<dbReference type="GO" id="GO:0006526">
    <property type="term" value="P:L-arginine biosynthetic process"/>
    <property type="evidence" value="ECO:0007669"/>
    <property type="project" value="UniProtKB-KW"/>
</dbReference>
<dbReference type="InterPro" id="IPR058924">
    <property type="entry name" value="AGPR_dimerisation_dom"/>
</dbReference>
<keyword evidence="3" id="KW-0521">NADP</keyword>
<dbReference type="PANTHER" id="PTHR32338">
    <property type="entry name" value="N-ACETYL-GAMMA-GLUTAMYL-PHOSPHATE REDUCTASE, CHLOROPLASTIC-RELATED-RELATED"/>
    <property type="match status" value="1"/>
</dbReference>
<dbReference type="InterPro" id="IPR000706">
    <property type="entry name" value="AGPR_type-1"/>
</dbReference>
<keyword evidence="4" id="KW-0560">Oxidoreductase</keyword>
<dbReference type="SMART" id="SM00859">
    <property type="entry name" value="Semialdhyde_dh"/>
    <property type="match status" value="1"/>
</dbReference>